<evidence type="ECO:0000313" key="2">
    <source>
        <dbReference type="Proteomes" id="UP001558613"/>
    </source>
</evidence>
<evidence type="ECO:0000313" key="1">
    <source>
        <dbReference type="EMBL" id="KAL1250133.1"/>
    </source>
</evidence>
<proteinExistence type="predicted"/>
<sequence length="129" mass="13835">MRCAHGRNSPIRHLLSGFSEGDSWKVAEKPGSNVTVSQSVEGKHLVFKMPVISKRRDELCLGPRPTVLIYIVSVECGGMWLVPGDVLPSGQPSSLNCQSGFTGVDQSQGPSALNILFLTSPSPSLLFVL</sequence>
<accession>A0ABR3LB99</accession>
<gene>
    <name evidence="1" type="ORF">QQF64_021138</name>
</gene>
<keyword evidence="2" id="KW-1185">Reference proteome</keyword>
<dbReference type="Proteomes" id="UP001558613">
    <property type="component" value="Unassembled WGS sequence"/>
</dbReference>
<reference evidence="1 2" key="1">
    <citation type="submission" date="2023-09" db="EMBL/GenBank/DDBJ databases">
        <authorList>
            <person name="Wang M."/>
        </authorList>
    </citation>
    <scope>NUCLEOTIDE SEQUENCE [LARGE SCALE GENOMIC DNA]</scope>
    <source>
        <strain evidence="1">GT-2023</strain>
        <tissue evidence="1">Liver</tissue>
    </source>
</reference>
<protein>
    <submittedName>
        <fullName evidence="1">Uncharacterized protein</fullName>
    </submittedName>
</protein>
<name>A0ABR3LB99_9TELE</name>
<comment type="caution">
    <text evidence="1">The sequence shown here is derived from an EMBL/GenBank/DDBJ whole genome shotgun (WGS) entry which is preliminary data.</text>
</comment>
<dbReference type="EMBL" id="JAYMGO010000023">
    <property type="protein sequence ID" value="KAL1250133.1"/>
    <property type="molecule type" value="Genomic_DNA"/>
</dbReference>
<organism evidence="1 2">
    <name type="scientific">Cirrhinus molitorella</name>
    <name type="common">mud carp</name>
    <dbReference type="NCBI Taxonomy" id="172907"/>
    <lineage>
        <taxon>Eukaryota</taxon>
        <taxon>Metazoa</taxon>
        <taxon>Chordata</taxon>
        <taxon>Craniata</taxon>
        <taxon>Vertebrata</taxon>
        <taxon>Euteleostomi</taxon>
        <taxon>Actinopterygii</taxon>
        <taxon>Neopterygii</taxon>
        <taxon>Teleostei</taxon>
        <taxon>Ostariophysi</taxon>
        <taxon>Cypriniformes</taxon>
        <taxon>Cyprinidae</taxon>
        <taxon>Labeoninae</taxon>
        <taxon>Labeonini</taxon>
        <taxon>Cirrhinus</taxon>
    </lineage>
</organism>